<evidence type="ECO:0000313" key="1">
    <source>
        <dbReference type="EMBL" id="ACT50912.1"/>
    </source>
</evidence>
<sequence length="159" mass="18176">MSAIISDCKQYRYQLQRGPQAEFPTRAPALFIMLNPSTADAEIDDPTIRRCRSFANAWDCDGIVVANLYALRATNPKELWLHPDPVGPDNDAYLRELAKHHETIVCAWGAKARPDRVEAVREIFSGRLHRLMCLGVTKKGAPRHPLYIRRDQQLVEWKP</sequence>
<dbReference type="Pfam" id="PF07799">
    <property type="entry name" value="DUF1643"/>
    <property type="match status" value="1"/>
</dbReference>
<dbReference type="eggNOG" id="COG4333">
    <property type="taxonomic scope" value="Bacteria"/>
</dbReference>
<dbReference type="InterPro" id="IPR012441">
    <property type="entry name" value="DUF1643"/>
</dbReference>
<dbReference type="Proteomes" id="UP000002743">
    <property type="component" value="Chromosome"/>
</dbReference>
<reference evidence="1 2" key="2">
    <citation type="journal article" date="2011" name="J. Bacteriol.">
        <title>Genomes of three methylotrophs from a single niche uncover genetic and metabolic divergence of Methylophilaceae.</title>
        <authorList>
            <person name="Lapidus A."/>
            <person name="Clum A."/>
            <person name="Labutti K."/>
            <person name="Kaluzhnaya M.G."/>
            <person name="Lim S."/>
            <person name="Beck D.A."/>
            <person name="Glavina Del Rio T."/>
            <person name="Nolan M."/>
            <person name="Mavromatis K."/>
            <person name="Huntemann M."/>
            <person name="Lucas S."/>
            <person name="Lidstrom M.E."/>
            <person name="Ivanova N."/>
            <person name="Chistoserdova L."/>
        </authorList>
    </citation>
    <scope>NUCLEOTIDE SEQUENCE [LARGE SCALE GENOMIC DNA]</scope>
    <source>
        <strain evidence="1 2">SIP3-4</strain>
    </source>
</reference>
<dbReference type="STRING" id="582744.Msip34_1667"/>
<organism evidence="1 2">
    <name type="scientific">Methylovorus glucosotrophus (strain SIP3-4)</name>
    <dbReference type="NCBI Taxonomy" id="582744"/>
    <lineage>
        <taxon>Bacteria</taxon>
        <taxon>Pseudomonadati</taxon>
        <taxon>Pseudomonadota</taxon>
        <taxon>Betaproteobacteria</taxon>
        <taxon>Nitrosomonadales</taxon>
        <taxon>Methylophilaceae</taxon>
        <taxon>Methylovorus</taxon>
    </lineage>
</organism>
<dbReference type="AlphaFoldDB" id="C6XED7"/>
<proteinExistence type="predicted"/>
<dbReference type="EMBL" id="CP001674">
    <property type="protein sequence ID" value="ACT50912.1"/>
    <property type="molecule type" value="Genomic_DNA"/>
</dbReference>
<reference evidence="2" key="1">
    <citation type="submission" date="2009-07" db="EMBL/GenBank/DDBJ databases">
        <title>Complete sequence of chromosome of Methylovorus sp. SIP3-4.</title>
        <authorList>
            <person name="Lucas S."/>
            <person name="Copeland A."/>
            <person name="Lapidus A."/>
            <person name="Glavina del Rio T."/>
            <person name="Tice H."/>
            <person name="Bruce D."/>
            <person name="Goodwin L."/>
            <person name="Pitluck S."/>
            <person name="Clum A."/>
            <person name="Larimer F."/>
            <person name="Land M."/>
            <person name="Hauser L."/>
            <person name="Kyrpides N."/>
            <person name="Mikhailova N."/>
            <person name="Kayluzhnaya M."/>
            <person name="Chistoserdova L."/>
        </authorList>
    </citation>
    <scope>NUCLEOTIDE SEQUENCE [LARGE SCALE GENOMIC DNA]</scope>
    <source>
        <strain evidence="2">SIP3-4</strain>
    </source>
</reference>
<gene>
    <name evidence="1" type="ordered locus">Msip34_1667</name>
</gene>
<accession>C6XED7</accession>
<dbReference type="OrthoDB" id="9807577at2"/>
<evidence type="ECO:0000313" key="2">
    <source>
        <dbReference type="Proteomes" id="UP000002743"/>
    </source>
</evidence>
<protein>
    <recommendedName>
        <fullName evidence="3">DUF1643 domain-containing protein</fullName>
    </recommendedName>
</protein>
<keyword evidence="2" id="KW-1185">Reference proteome</keyword>
<dbReference type="RefSeq" id="WP_015830327.1">
    <property type="nucleotide sequence ID" value="NC_012969.1"/>
</dbReference>
<dbReference type="HOGENOM" id="CLU_097481_0_1_4"/>
<evidence type="ECO:0008006" key="3">
    <source>
        <dbReference type="Google" id="ProtNLM"/>
    </source>
</evidence>
<dbReference type="KEGG" id="mei:Msip34_1667"/>
<name>C6XED7_METGS</name>